<dbReference type="PANTHER" id="PTHR43037:SF1">
    <property type="entry name" value="BLL1128 PROTEIN"/>
    <property type="match status" value="1"/>
</dbReference>
<comment type="caution">
    <text evidence="4">The sequence shown here is derived from an EMBL/GenBank/DDBJ whole genome shotgun (WGS) entry which is preliminary data.</text>
</comment>
<dbReference type="RefSeq" id="WP_200270031.1">
    <property type="nucleotide sequence ID" value="NZ_JAENIJ010000013.1"/>
</dbReference>
<feature type="domain" description="Dienelactone hydrolase" evidence="3">
    <location>
        <begin position="158"/>
        <end position="270"/>
    </location>
</feature>
<dbReference type="Pfam" id="PF01738">
    <property type="entry name" value="DLH"/>
    <property type="match status" value="1"/>
</dbReference>
<evidence type="ECO:0000256" key="2">
    <source>
        <dbReference type="SAM" id="SignalP"/>
    </source>
</evidence>
<dbReference type="InterPro" id="IPR002925">
    <property type="entry name" value="Dienelactn_hydro"/>
</dbReference>
<keyword evidence="1 2" id="KW-0732">Signal</keyword>
<protein>
    <submittedName>
        <fullName evidence="4">Dienelactone hydrolase family protein</fullName>
    </submittedName>
</protein>
<name>A0A934S508_9BACT</name>
<dbReference type="AlphaFoldDB" id="A0A934S508"/>
<proteinExistence type="predicted"/>
<accession>A0A934S508</accession>
<evidence type="ECO:0000256" key="1">
    <source>
        <dbReference type="ARBA" id="ARBA00022729"/>
    </source>
</evidence>
<keyword evidence="5" id="KW-1185">Reference proteome</keyword>
<dbReference type="InterPro" id="IPR029058">
    <property type="entry name" value="AB_hydrolase_fold"/>
</dbReference>
<dbReference type="Proteomes" id="UP000603141">
    <property type="component" value="Unassembled WGS sequence"/>
</dbReference>
<dbReference type="SUPFAM" id="SSF53474">
    <property type="entry name" value="alpha/beta-Hydrolases"/>
    <property type="match status" value="1"/>
</dbReference>
<dbReference type="PANTHER" id="PTHR43037">
    <property type="entry name" value="UNNAMED PRODUCT-RELATED"/>
    <property type="match status" value="1"/>
</dbReference>
<evidence type="ECO:0000313" key="5">
    <source>
        <dbReference type="Proteomes" id="UP000603141"/>
    </source>
</evidence>
<organism evidence="4 5">
    <name type="scientific">Luteolibacter pohnpeiensis</name>
    <dbReference type="NCBI Taxonomy" id="454153"/>
    <lineage>
        <taxon>Bacteria</taxon>
        <taxon>Pseudomonadati</taxon>
        <taxon>Verrucomicrobiota</taxon>
        <taxon>Verrucomicrobiia</taxon>
        <taxon>Verrucomicrobiales</taxon>
        <taxon>Verrucomicrobiaceae</taxon>
        <taxon>Luteolibacter</taxon>
    </lineage>
</organism>
<evidence type="ECO:0000313" key="4">
    <source>
        <dbReference type="EMBL" id="MBK1882671.1"/>
    </source>
</evidence>
<feature type="signal peptide" evidence="2">
    <location>
        <begin position="1"/>
        <end position="17"/>
    </location>
</feature>
<keyword evidence="4" id="KW-0378">Hydrolase</keyword>
<dbReference type="GO" id="GO:0016787">
    <property type="term" value="F:hydrolase activity"/>
    <property type="evidence" value="ECO:0007669"/>
    <property type="project" value="UniProtKB-KW"/>
</dbReference>
<feature type="chain" id="PRO_5036751367" evidence="2">
    <location>
        <begin position="18"/>
        <end position="391"/>
    </location>
</feature>
<sequence>MRTFLAAVFLATSSVWASPISEWMAKAPAERGPVPDVALTKEEAGELRDQLGTEVLADLASQRADEVKNMSITIGDKTMKWLEKEFGHAAAGKRSLWISLHGGGTGPAAMNDQQWQNQIRLYKLKEGIYIAPRAPDNAWNMWHLGYMDPLFDRLITDMIATRGVDPNRVFIMGYSAGGDGVWQLAPRLADRFAAAAMMAGHPGDASLLPLRNLPFAIFVGGNDAAYNRNKLDEEKGKELDELEKADEGGYEHMVRVYKGLPHWMNGKDAEAVPWMAKHTRNPWPKKVIWVQDDVTHDRFYWLEIPADKAKVGEKIIATVSGNTIALEGDVPAGCKLNLSDALVDLDAEVTVTVNGKSKFSGMAKRTPETIIHSLKNLPDPSRCAFAVVQLN</sequence>
<evidence type="ECO:0000259" key="3">
    <source>
        <dbReference type="Pfam" id="PF01738"/>
    </source>
</evidence>
<dbReference type="EMBL" id="JAENIJ010000013">
    <property type="protein sequence ID" value="MBK1882671.1"/>
    <property type="molecule type" value="Genomic_DNA"/>
</dbReference>
<dbReference type="InterPro" id="IPR050955">
    <property type="entry name" value="Plant_Biomass_Hydrol_Est"/>
</dbReference>
<gene>
    <name evidence="4" type="ORF">JIN85_09600</name>
</gene>
<reference evidence="4" key="1">
    <citation type="submission" date="2021-01" db="EMBL/GenBank/DDBJ databases">
        <title>Modified the classification status of verrucomicrobia.</title>
        <authorList>
            <person name="Feng X."/>
        </authorList>
    </citation>
    <scope>NUCLEOTIDE SEQUENCE</scope>
    <source>
        <strain evidence="4">KCTC 22041</strain>
    </source>
</reference>
<dbReference type="Gene3D" id="3.40.50.1820">
    <property type="entry name" value="alpha/beta hydrolase"/>
    <property type="match status" value="1"/>
</dbReference>